<protein>
    <submittedName>
        <fullName evidence="1">Uncharacterized protein</fullName>
    </submittedName>
</protein>
<evidence type="ECO:0000313" key="2">
    <source>
        <dbReference type="Proteomes" id="UP000481454"/>
    </source>
</evidence>
<dbReference type="Proteomes" id="UP000481454">
    <property type="component" value="Unassembled WGS sequence"/>
</dbReference>
<accession>A0AAP7BWR6</accession>
<dbReference type="AlphaFoldDB" id="A0AAP7BWR6"/>
<comment type="caution">
    <text evidence="1">The sequence shown here is derived from an EMBL/GenBank/DDBJ whole genome shotgun (WGS) entry which is preliminary data.</text>
</comment>
<reference evidence="1 2" key="1">
    <citation type="submission" date="2020-02" db="EMBL/GenBank/DDBJ databases">
        <title>Genomic Insights into the Phylogeny and Genetic Plasticity of the Human and Animal Enteric Pathogen Clostridium perfringens.</title>
        <authorList>
            <person name="Feng Y."/>
            <person name="Hu Y."/>
        </authorList>
    </citation>
    <scope>NUCLEOTIDE SEQUENCE [LARGE SCALE GENOMIC DNA]</scope>
    <source>
        <strain evidence="1 2">CP-40</strain>
    </source>
</reference>
<name>A0AAP7BWR6_CLOPF</name>
<sequence>MKYYLAYSKEMLEYIKNHTIEEMKKIKTLTKLCNGNTNTIDLYIKIKKSMEE</sequence>
<dbReference type="RefSeq" id="WP_164801106.1">
    <property type="nucleotide sequence ID" value="NZ_JAALLZ010000006.1"/>
</dbReference>
<gene>
    <name evidence="1" type="ORF">G6Z34_13820</name>
</gene>
<organism evidence="1 2">
    <name type="scientific">Clostridium perfringens</name>
    <dbReference type="NCBI Taxonomy" id="1502"/>
    <lineage>
        <taxon>Bacteria</taxon>
        <taxon>Bacillati</taxon>
        <taxon>Bacillota</taxon>
        <taxon>Clostridia</taxon>
        <taxon>Eubacteriales</taxon>
        <taxon>Clostridiaceae</taxon>
        <taxon>Clostridium</taxon>
    </lineage>
</organism>
<evidence type="ECO:0000313" key="1">
    <source>
        <dbReference type="EMBL" id="NGU31163.1"/>
    </source>
</evidence>
<dbReference type="EMBL" id="JAALLZ010000006">
    <property type="protein sequence ID" value="NGU31163.1"/>
    <property type="molecule type" value="Genomic_DNA"/>
</dbReference>
<proteinExistence type="predicted"/>